<dbReference type="EMBL" id="FRAH01000028">
    <property type="protein sequence ID" value="SHK46426.1"/>
    <property type="molecule type" value="Genomic_DNA"/>
</dbReference>
<dbReference type="Gene3D" id="3.40.50.300">
    <property type="entry name" value="P-loop containing nucleotide triphosphate hydrolases"/>
    <property type="match status" value="1"/>
</dbReference>
<dbReference type="SUPFAM" id="SSF52540">
    <property type="entry name" value="P-loop containing nucleoside triphosphate hydrolases"/>
    <property type="match status" value="1"/>
</dbReference>
<dbReference type="InterPro" id="IPR003959">
    <property type="entry name" value="ATPase_AAA_core"/>
</dbReference>
<dbReference type="InterPro" id="IPR027417">
    <property type="entry name" value="P-loop_NTPase"/>
</dbReference>
<dbReference type="CDD" id="cd19481">
    <property type="entry name" value="RecA-like_protease"/>
    <property type="match status" value="1"/>
</dbReference>
<protein>
    <submittedName>
        <fullName evidence="5">ATPase family associated with various cellular activities (AAA)</fullName>
    </submittedName>
</protein>
<dbReference type="SMART" id="SM00382">
    <property type="entry name" value="AAA"/>
    <property type="match status" value="1"/>
</dbReference>
<dbReference type="GO" id="GO:0005524">
    <property type="term" value="F:ATP binding"/>
    <property type="evidence" value="ECO:0007669"/>
    <property type="project" value="UniProtKB-KW"/>
</dbReference>
<keyword evidence="3" id="KW-0067">ATP-binding</keyword>
<reference evidence="5 6" key="1">
    <citation type="submission" date="2016-11" db="EMBL/GenBank/DDBJ databases">
        <authorList>
            <person name="Jaros S."/>
            <person name="Januszkiewicz K."/>
            <person name="Wedrychowicz H."/>
        </authorList>
    </citation>
    <scope>NUCLEOTIDE SEQUENCE [LARGE SCALE GENOMIC DNA]</scope>
    <source>
        <strain evidence="5 6">DSM 14214</strain>
    </source>
</reference>
<dbReference type="RefSeq" id="WP_072851000.1">
    <property type="nucleotide sequence ID" value="NZ_FRAH01000028.1"/>
</dbReference>
<feature type="domain" description="AAA+ ATPase" evidence="4">
    <location>
        <begin position="477"/>
        <end position="609"/>
    </location>
</feature>
<dbReference type="InterPro" id="IPR050221">
    <property type="entry name" value="26S_Proteasome_ATPase"/>
</dbReference>
<dbReference type="Proteomes" id="UP000183975">
    <property type="component" value="Unassembled WGS sequence"/>
</dbReference>
<organism evidence="5 6">
    <name type="scientific">Anaerotignum lactatifermentans DSM 14214</name>
    <dbReference type="NCBI Taxonomy" id="1121323"/>
    <lineage>
        <taxon>Bacteria</taxon>
        <taxon>Bacillati</taxon>
        <taxon>Bacillota</taxon>
        <taxon>Clostridia</taxon>
        <taxon>Lachnospirales</taxon>
        <taxon>Anaerotignaceae</taxon>
        <taxon>Anaerotignum</taxon>
    </lineage>
</organism>
<keyword evidence="2" id="KW-0547">Nucleotide-binding</keyword>
<dbReference type="GO" id="GO:0016887">
    <property type="term" value="F:ATP hydrolysis activity"/>
    <property type="evidence" value="ECO:0007669"/>
    <property type="project" value="InterPro"/>
</dbReference>
<dbReference type="InterPro" id="IPR003593">
    <property type="entry name" value="AAA+_ATPase"/>
</dbReference>
<evidence type="ECO:0000259" key="4">
    <source>
        <dbReference type="SMART" id="SM00382"/>
    </source>
</evidence>
<proteinExistence type="inferred from homology"/>
<evidence type="ECO:0000256" key="2">
    <source>
        <dbReference type="ARBA" id="ARBA00022741"/>
    </source>
</evidence>
<evidence type="ECO:0000256" key="1">
    <source>
        <dbReference type="ARBA" id="ARBA00006914"/>
    </source>
</evidence>
<dbReference type="PANTHER" id="PTHR23073">
    <property type="entry name" value="26S PROTEASOME REGULATORY SUBUNIT"/>
    <property type="match status" value="1"/>
</dbReference>
<dbReference type="AlphaFoldDB" id="A0A1M6SP39"/>
<gene>
    <name evidence="5" type="ORF">SAMN02745138_01766</name>
</gene>
<accession>A0A1M6SP39</accession>
<name>A0A1M6SP39_9FIRM</name>
<sequence>MNNIDCGINKEKRIPYLNDSEVWLDFASVMEFLLWAVLQKEELERNGEDSAELLLNVKEEMEEAEATIQRRFELAAISGFELHTARFFSLYHFTQIEKFALVLAGVVGMKETLIPIFAAAETGKNVQTPTVEMALRLYAILSKSDLKETAHLINKTDALANCLEGNNSSNKTWHQETLTLRKSLLSYLLGQPFVITYRKYQVKEPLPKLLVYEEILKKAISISEHQGLSAEPLVLYLYGRKKSGKKLLVSYLSQCLQQPASFLCWQDIFAMSEEKRENLFQELKLKTKLENGFLCLYDIPNWEEDQENASYNSLFSKIMDICPLTVVLGEGKHDFPVWITEKFVSFHLWDMSATEKIAVWSYFSRLYHAENQIDAALNGNKYVMSVGEIENTFATAYFTSISNGTSLEAKHVEEAVKQRGRGNLGNYATLINGRFVWDDLIVDPTVKRQMQYICAQVKYRNIVGEEWGFFEKTPYGRGISVLFYGPPGTGKTMAVQVIAAELGLELYRIDLSKMVSKYIGETEKNISALFERAKQMNVILFFDEADSLFAKRSEVKDSNDRNANAETAHLLQKMEEYEGMVILATNLVDQIDDAFRRRIKFMIPFRFPDVETRKKLWHSLIPDKTPLEDGIDLDFFAETFELSGSQIKEILWNAAYIAVADQKPLGNEQLKEATMWNYMKYGKQLTKEDFGYLA</sequence>
<comment type="similarity">
    <text evidence="1">Belongs to the AAA ATPase family.</text>
</comment>
<evidence type="ECO:0000313" key="5">
    <source>
        <dbReference type="EMBL" id="SHK46426.1"/>
    </source>
</evidence>
<dbReference type="Pfam" id="PF00004">
    <property type="entry name" value="AAA"/>
    <property type="match status" value="1"/>
</dbReference>
<dbReference type="OrthoDB" id="9806903at2"/>
<keyword evidence="6" id="KW-1185">Reference proteome</keyword>
<evidence type="ECO:0000313" key="6">
    <source>
        <dbReference type="Proteomes" id="UP000183975"/>
    </source>
</evidence>
<evidence type="ECO:0000256" key="3">
    <source>
        <dbReference type="ARBA" id="ARBA00022840"/>
    </source>
</evidence>